<name>A0A3L7ATH7_9MICO</name>
<dbReference type="OrthoDB" id="3766519at2"/>
<gene>
    <name evidence="7" type="ORF">D9V34_02700</name>
</gene>
<organism evidence="7 8">
    <name type="scientific">Mycetocola lacteus</name>
    <dbReference type="NCBI Taxonomy" id="76637"/>
    <lineage>
        <taxon>Bacteria</taxon>
        <taxon>Bacillati</taxon>
        <taxon>Actinomycetota</taxon>
        <taxon>Actinomycetes</taxon>
        <taxon>Micrococcales</taxon>
        <taxon>Microbacteriaceae</taxon>
        <taxon>Mycetocola</taxon>
    </lineage>
</organism>
<keyword evidence="1" id="KW-0805">Transcription regulation</keyword>
<comment type="caution">
    <text evidence="7">The sequence shown here is derived from an EMBL/GenBank/DDBJ whole genome shotgun (WGS) entry which is preliminary data.</text>
</comment>
<dbReference type="InterPro" id="IPR001647">
    <property type="entry name" value="HTH_TetR"/>
</dbReference>
<evidence type="ECO:0000256" key="1">
    <source>
        <dbReference type="ARBA" id="ARBA00023015"/>
    </source>
</evidence>
<reference evidence="7 8" key="1">
    <citation type="submission" date="2018-10" db="EMBL/GenBank/DDBJ databases">
        <authorList>
            <person name="Li J."/>
        </authorList>
    </citation>
    <scope>NUCLEOTIDE SEQUENCE [LARGE SCALE GENOMIC DNA]</scope>
    <source>
        <strain evidence="7 8">JCM 11654</strain>
    </source>
</reference>
<dbReference type="PANTHER" id="PTHR30055:SF234">
    <property type="entry name" value="HTH-TYPE TRANSCRIPTIONAL REGULATOR BETI"/>
    <property type="match status" value="1"/>
</dbReference>
<dbReference type="SUPFAM" id="SSF46689">
    <property type="entry name" value="Homeodomain-like"/>
    <property type="match status" value="1"/>
</dbReference>
<keyword evidence="2 4" id="KW-0238">DNA-binding</keyword>
<evidence type="ECO:0000256" key="3">
    <source>
        <dbReference type="ARBA" id="ARBA00023163"/>
    </source>
</evidence>
<evidence type="ECO:0000256" key="4">
    <source>
        <dbReference type="PROSITE-ProRule" id="PRU00335"/>
    </source>
</evidence>
<dbReference type="PROSITE" id="PS50977">
    <property type="entry name" value="HTH_TETR_2"/>
    <property type="match status" value="1"/>
</dbReference>
<evidence type="ECO:0000256" key="5">
    <source>
        <dbReference type="SAM" id="MobiDB-lite"/>
    </source>
</evidence>
<proteinExistence type="predicted"/>
<evidence type="ECO:0000313" key="7">
    <source>
        <dbReference type="EMBL" id="RLP83736.1"/>
    </source>
</evidence>
<dbReference type="InterPro" id="IPR050109">
    <property type="entry name" value="HTH-type_TetR-like_transc_reg"/>
</dbReference>
<dbReference type="Gene3D" id="1.10.357.10">
    <property type="entry name" value="Tetracycline Repressor, domain 2"/>
    <property type="match status" value="1"/>
</dbReference>
<evidence type="ECO:0000313" key="8">
    <source>
        <dbReference type="Proteomes" id="UP000269438"/>
    </source>
</evidence>
<dbReference type="Proteomes" id="UP000269438">
    <property type="component" value="Unassembled WGS sequence"/>
</dbReference>
<dbReference type="AlphaFoldDB" id="A0A3L7ATH7"/>
<dbReference type="EMBL" id="RCUY01000002">
    <property type="protein sequence ID" value="RLP83736.1"/>
    <property type="molecule type" value="Genomic_DNA"/>
</dbReference>
<keyword evidence="8" id="KW-1185">Reference proteome</keyword>
<dbReference type="GO" id="GO:0003700">
    <property type="term" value="F:DNA-binding transcription factor activity"/>
    <property type="evidence" value="ECO:0007669"/>
    <property type="project" value="TreeGrafter"/>
</dbReference>
<dbReference type="PANTHER" id="PTHR30055">
    <property type="entry name" value="HTH-TYPE TRANSCRIPTIONAL REGULATOR RUTR"/>
    <property type="match status" value="1"/>
</dbReference>
<dbReference type="RefSeq" id="WP_121687398.1">
    <property type="nucleotide sequence ID" value="NZ_RCUY01000002.1"/>
</dbReference>
<keyword evidence="3" id="KW-0804">Transcription</keyword>
<accession>A0A3L7ATH7</accession>
<feature type="compositionally biased region" description="Low complexity" evidence="5">
    <location>
        <begin position="1"/>
        <end position="11"/>
    </location>
</feature>
<dbReference type="GO" id="GO:0000976">
    <property type="term" value="F:transcription cis-regulatory region binding"/>
    <property type="evidence" value="ECO:0007669"/>
    <property type="project" value="TreeGrafter"/>
</dbReference>
<feature type="DNA-binding region" description="H-T-H motif" evidence="4">
    <location>
        <begin position="48"/>
        <end position="67"/>
    </location>
</feature>
<protein>
    <submittedName>
        <fullName evidence="7">TetR/AcrR family transcriptional regulator</fullName>
    </submittedName>
</protein>
<evidence type="ECO:0000259" key="6">
    <source>
        <dbReference type="PROSITE" id="PS50977"/>
    </source>
</evidence>
<evidence type="ECO:0000256" key="2">
    <source>
        <dbReference type="ARBA" id="ARBA00023125"/>
    </source>
</evidence>
<sequence length="234" mass="24926">MASSSTAAGRAGRPRARAEGTASTLSAREQILDAAAALFVESGFSGASTRAIAERVGIRQQSLYYHFAGKDEILAELLSGSVRPSIDFIDDMRAQSVGGASPAGMLFALATVDTRTLRAAPHNIGTLYLLPEIQDPRYEHFREQRVRLRRIYGELGIAAATPGVAAALGEERIGLLLIQLAETVIQLRRDPNPGTALDDEMIATSCLRILGLGDPEIAASRVEAHEILAPPAPE</sequence>
<dbReference type="InterPro" id="IPR009057">
    <property type="entry name" value="Homeodomain-like_sf"/>
</dbReference>
<feature type="region of interest" description="Disordered" evidence="5">
    <location>
        <begin position="1"/>
        <end position="22"/>
    </location>
</feature>
<feature type="domain" description="HTH tetR-type" evidence="6">
    <location>
        <begin position="25"/>
        <end position="85"/>
    </location>
</feature>
<dbReference type="PRINTS" id="PR00455">
    <property type="entry name" value="HTHTETR"/>
</dbReference>
<dbReference type="Pfam" id="PF00440">
    <property type="entry name" value="TetR_N"/>
    <property type="match status" value="1"/>
</dbReference>